<dbReference type="PANTHER" id="PTHR12715:SF4">
    <property type="entry name" value="EAMA DOMAIN-CONTAINING PROTEIN"/>
    <property type="match status" value="1"/>
</dbReference>
<feature type="transmembrane region" description="Helical" evidence="1">
    <location>
        <begin position="230"/>
        <end position="249"/>
    </location>
</feature>
<name>A0A644YHX7_9ZZZZ</name>
<feature type="transmembrane region" description="Helical" evidence="1">
    <location>
        <begin position="111"/>
        <end position="133"/>
    </location>
</feature>
<proteinExistence type="predicted"/>
<gene>
    <name evidence="3" type="ORF">SDC9_74111</name>
</gene>
<comment type="caution">
    <text evidence="3">The sequence shown here is derived from an EMBL/GenBank/DDBJ whole genome shotgun (WGS) entry which is preliminary data.</text>
</comment>
<keyword evidence="1" id="KW-0812">Transmembrane</keyword>
<feature type="transmembrane region" description="Helical" evidence="1">
    <location>
        <begin position="167"/>
        <end position="187"/>
    </location>
</feature>
<dbReference type="Pfam" id="PF00892">
    <property type="entry name" value="EamA"/>
    <property type="match status" value="2"/>
</dbReference>
<keyword evidence="1" id="KW-1133">Transmembrane helix</keyword>
<dbReference type="InterPro" id="IPR000620">
    <property type="entry name" value="EamA_dom"/>
</dbReference>
<dbReference type="PANTHER" id="PTHR12715">
    <property type="entry name" value="TRANSPORTER, DRUG/METABOLITE EXPORTER FAMILY"/>
    <property type="match status" value="1"/>
</dbReference>
<feature type="transmembrane region" description="Helical" evidence="1">
    <location>
        <begin position="199"/>
        <end position="218"/>
    </location>
</feature>
<dbReference type="Gene3D" id="1.10.3730.20">
    <property type="match status" value="2"/>
</dbReference>
<organism evidence="3">
    <name type="scientific">bioreactor metagenome</name>
    <dbReference type="NCBI Taxonomy" id="1076179"/>
    <lineage>
        <taxon>unclassified sequences</taxon>
        <taxon>metagenomes</taxon>
        <taxon>ecological metagenomes</taxon>
    </lineage>
</organism>
<feature type="transmembrane region" description="Helical" evidence="1">
    <location>
        <begin position="139"/>
        <end position="155"/>
    </location>
</feature>
<reference evidence="3" key="1">
    <citation type="submission" date="2019-08" db="EMBL/GenBank/DDBJ databases">
        <authorList>
            <person name="Kucharzyk K."/>
            <person name="Murdoch R.W."/>
            <person name="Higgins S."/>
            <person name="Loffler F."/>
        </authorList>
    </citation>
    <scope>NUCLEOTIDE SEQUENCE</scope>
</reference>
<feature type="transmembrane region" description="Helical" evidence="1">
    <location>
        <begin position="255"/>
        <end position="273"/>
    </location>
</feature>
<evidence type="ECO:0000259" key="2">
    <source>
        <dbReference type="Pfam" id="PF00892"/>
    </source>
</evidence>
<feature type="transmembrane region" description="Helical" evidence="1">
    <location>
        <begin position="55"/>
        <end position="72"/>
    </location>
</feature>
<dbReference type="EMBL" id="VSSQ01005036">
    <property type="protein sequence ID" value="MPM27598.1"/>
    <property type="molecule type" value="Genomic_DNA"/>
</dbReference>
<dbReference type="InterPro" id="IPR037185">
    <property type="entry name" value="EmrE-like"/>
</dbReference>
<feature type="transmembrane region" description="Helical" evidence="1">
    <location>
        <begin position="78"/>
        <end position="99"/>
    </location>
</feature>
<feature type="transmembrane region" description="Helical" evidence="1">
    <location>
        <begin position="20"/>
        <end position="43"/>
    </location>
</feature>
<dbReference type="SUPFAM" id="SSF103481">
    <property type="entry name" value="Multidrug resistance efflux transporter EmrE"/>
    <property type="match status" value="2"/>
</dbReference>
<feature type="domain" description="EamA" evidence="2">
    <location>
        <begin position="3"/>
        <end position="127"/>
    </location>
</feature>
<dbReference type="GO" id="GO:0016020">
    <property type="term" value="C:membrane"/>
    <property type="evidence" value="ECO:0007669"/>
    <property type="project" value="InterPro"/>
</dbReference>
<feature type="domain" description="EamA" evidence="2">
    <location>
        <begin position="137"/>
        <end position="272"/>
    </location>
</feature>
<protein>
    <recommendedName>
        <fullName evidence="2">EamA domain-containing protein</fullName>
    </recommendedName>
</protein>
<accession>A0A644YHX7</accession>
<dbReference type="AlphaFoldDB" id="A0A644YHX7"/>
<evidence type="ECO:0000256" key="1">
    <source>
        <dbReference type="SAM" id="Phobius"/>
    </source>
</evidence>
<evidence type="ECO:0000313" key="3">
    <source>
        <dbReference type="EMBL" id="MPM27598.1"/>
    </source>
</evidence>
<dbReference type="InterPro" id="IPR052756">
    <property type="entry name" value="Alkyne_AA_exporter"/>
</dbReference>
<sequence length="288" mass="31429">MTTILFWSLAYVLTRLTLQYFSAFSLGFLRYFAASCALVVIALVTKTKAPRREDLRWFFAAGFFGFFLYMIVFNQGCAAVTAATSSVIIATVPVITALLARIIFGEKLSPFQWAATAVEFSGVIVLTLLNHAFSFNRGVLWLLAAAFSLSIYNLLQRKLTKTYTGLQASTFSIFAGTAMLAVFLPISAKEVVGAPPVRLFYIAILGIFSSAVAYAAWAQAFKRAKRVSSVSNYMFITPFLTSLLGFLLAGERPDLPTIAGGTVILSGVLIFNLGDKLYARFSRAESAV</sequence>
<keyword evidence="1" id="KW-0472">Membrane</keyword>